<dbReference type="SMART" id="SM00044">
    <property type="entry name" value="CYCc"/>
    <property type="match status" value="1"/>
</dbReference>
<sequence>MVLSFTDVQNSTKLWSTKPADMKLALRVHNQMMRSLIKKYNGYEVKTQGDSFMVCFCDCWSAVKWACDVQKCLIDCDWPANILDSFDCRVEWDSERRKIFRGLRVRIGLHYGEAERIIDSTTNRPDYFGNTVNTAARVESEAKGGQVYISEHLFEVVKDQLIDLKSIQPDAIKLPTASDMEQRTGQENVPPTFVISNFEESESLVDGPKNNLFVTPSTPHLSKYALTNDESSAEVDDFLPETMDDQILYDLAGSYELKGLQDKYYCLRERKYDDTKKEEEDHHKASNKSGENTRRSSKHTSRRGSSLSRFGSKSSLAGSLLGDDLLSNPSTPVVAKTKGKQVLPV</sequence>
<comment type="caution">
    <text evidence="3">The sequence shown here is derived from an EMBL/GenBank/DDBJ whole genome shotgun (WGS) entry which is preliminary data.</text>
</comment>
<dbReference type="PANTHER" id="PTHR43081:SF1">
    <property type="entry name" value="ADENYLATE CYCLASE, TERMINAL-DIFFERENTIATION SPECIFIC"/>
    <property type="match status" value="1"/>
</dbReference>
<evidence type="ECO:0000256" key="1">
    <source>
        <dbReference type="SAM" id="MobiDB-lite"/>
    </source>
</evidence>
<dbReference type="SUPFAM" id="SSF55073">
    <property type="entry name" value="Nucleotide cyclase"/>
    <property type="match status" value="1"/>
</dbReference>
<keyword evidence="4" id="KW-1185">Reference proteome</keyword>
<name>A0AAW2Z5S9_9EUKA</name>
<evidence type="ECO:0000313" key="4">
    <source>
        <dbReference type="Proteomes" id="UP001431209"/>
    </source>
</evidence>
<feature type="domain" description="Guanylate cyclase" evidence="2">
    <location>
        <begin position="2"/>
        <end position="139"/>
    </location>
</feature>
<dbReference type="GO" id="GO:0035556">
    <property type="term" value="P:intracellular signal transduction"/>
    <property type="evidence" value="ECO:0007669"/>
    <property type="project" value="InterPro"/>
</dbReference>
<feature type="region of interest" description="Disordered" evidence="1">
    <location>
        <begin position="273"/>
        <end position="345"/>
    </location>
</feature>
<dbReference type="PROSITE" id="PS50125">
    <property type="entry name" value="GUANYLATE_CYCLASE_2"/>
    <property type="match status" value="1"/>
</dbReference>
<dbReference type="CDD" id="cd07302">
    <property type="entry name" value="CHD"/>
    <property type="match status" value="1"/>
</dbReference>
<gene>
    <name evidence="3" type="ORF">AKO1_004845</name>
</gene>
<dbReference type="GO" id="GO:0009190">
    <property type="term" value="P:cyclic nucleotide biosynthetic process"/>
    <property type="evidence" value="ECO:0007669"/>
    <property type="project" value="InterPro"/>
</dbReference>
<dbReference type="InterPro" id="IPR029787">
    <property type="entry name" value="Nucleotide_cyclase"/>
</dbReference>
<evidence type="ECO:0000313" key="3">
    <source>
        <dbReference type="EMBL" id="KAL0484259.1"/>
    </source>
</evidence>
<dbReference type="EMBL" id="JAOPGA020001032">
    <property type="protein sequence ID" value="KAL0484259.1"/>
    <property type="molecule type" value="Genomic_DNA"/>
</dbReference>
<dbReference type="Pfam" id="PF00211">
    <property type="entry name" value="Guanylate_cyc"/>
    <property type="match status" value="1"/>
</dbReference>
<dbReference type="AlphaFoldDB" id="A0AAW2Z5S9"/>
<reference evidence="3 4" key="1">
    <citation type="submission" date="2024-03" db="EMBL/GenBank/DDBJ databases">
        <title>The Acrasis kona genome and developmental transcriptomes reveal deep origins of eukaryotic multicellular pathways.</title>
        <authorList>
            <person name="Sheikh S."/>
            <person name="Fu C.-J."/>
            <person name="Brown M.W."/>
            <person name="Baldauf S.L."/>
        </authorList>
    </citation>
    <scope>NUCLEOTIDE SEQUENCE [LARGE SCALE GENOMIC DNA]</scope>
    <source>
        <strain evidence="3 4">ATCC MYA-3509</strain>
    </source>
</reference>
<dbReference type="InterPro" id="IPR001054">
    <property type="entry name" value="A/G_cyclase"/>
</dbReference>
<accession>A0AAW2Z5S9</accession>
<feature type="compositionally biased region" description="Low complexity" evidence="1">
    <location>
        <begin position="303"/>
        <end position="327"/>
    </location>
</feature>
<organism evidence="3 4">
    <name type="scientific">Acrasis kona</name>
    <dbReference type="NCBI Taxonomy" id="1008807"/>
    <lineage>
        <taxon>Eukaryota</taxon>
        <taxon>Discoba</taxon>
        <taxon>Heterolobosea</taxon>
        <taxon>Tetramitia</taxon>
        <taxon>Eutetramitia</taxon>
        <taxon>Acrasidae</taxon>
        <taxon>Acrasis</taxon>
    </lineage>
</organism>
<feature type="compositionally biased region" description="Basic and acidic residues" evidence="1">
    <location>
        <begin position="273"/>
        <end position="284"/>
    </location>
</feature>
<protein>
    <submittedName>
        <fullName evidence="3">Adenylate cyclase</fullName>
    </submittedName>
</protein>
<proteinExistence type="predicted"/>
<dbReference type="PANTHER" id="PTHR43081">
    <property type="entry name" value="ADENYLATE CYCLASE, TERMINAL-DIFFERENTIATION SPECIFIC-RELATED"/>
    <property type="match status" value="1"/>
</dbReference>
<dbReference type="Proteomes" id="UP001431209">
    <property type="component" value="Unassembled WGS sequence"/>
</dbReference>
<evidence type="ECO:0000259" key="2">
    <source>
        <dbReference type="PROSITE" id="PS50125"/>
    </source>
</evidence>
<dbReference type="InterPro" id="IPR050697">
    <property type="entry name" value="Adenylyl/Guanylyl_Cyclase_3/4"/>
</dbReference>
<dbReference type="Gene3D" id="3.30.70.1230">
    <property type="entry name" value="Nucleotide cyclase"/>
    <property type="match status" value="1"/>
</dbReference>